<dbReference type="HOGENOM" id="CLU_776179_0_0_1"/>
<reference evidence="3" key="1">
    <citation type="submission" date="2014-01" db="EMBL/GenBank/DDBJ databases">
        <title>The genome of the white-rot fungus Pycnoporus cinnabarinus: a basidiomycete model with a versatile arsenal for lignocellulosic biomass breakdown.</title>
        <authorList>
            <person name="Levasseur A."/>
            <person name="Lomascolo A."/>
            <person name="Ruiz-Duenas F.J."/>
            <person name="Uzan E."/>
            <person name="Piumi F."/>
            <person name="Kues U."/>
            <person name="Ram A.F.J."/>
            <person name="Murat C."/>
            <person name="Haon M."/>
            <person name="Benoit I."/>
            <person name="Arfi Y."/>
            <person name="Chevret D."/>
            <person name="Drula E."/>
            <person name="Kwon M.J."/>
            <person name="Gouret P."/>
            <person name="Lesage-Meessen L."/>
            <person name="Lombard V."/>
            <person name="Mariette J."/>
            <person name="Noirot C."/>
            <person name="Park J."/>
            <person name="Patyshakuliyeva A."/>
            <person name="Wieneger R.A.B."/>
            <person name="Wosten H.A.B."/>
            <person name="Martin F."/>
            <person name="Coutinho P.M."/>
            <person name="de Vries R."/>
            <person name="Martinez A.T."/>
            <person name="Klopp C."/>
            <person name="Pontarotti P."/>
            <person name="Henrissat B."/>
            <person name="Record E."/>
        </authorList>
    </citation>
    <scope>NUCLEOTIDE SEQUENCE [LARGE SCALE GENOMIC DNA]</scope>
    <source>
        <strain evidence="3">BRFM137</strain>
    </source>
</reference>
<keyword evidence="2" id="KW-0472">Membrane</keyword>
<evidence type="ECO:0000313" key="3">
    <source>
        <dbReference type="EMBL" id="CDO68737.1"/>
    </source>
</evidence>
<feature type="transmembrane region" description="Helical" evidence="2">
    <location>
        <begin position="57"/>
        <end position="79"/>
    </location>
</feature>
<dbReference type="OrthoDB" id="2637653at2759"/>
<proteinExistence type="predicted"/>
<accession>A0A060S2X4</accession>
<feature type="compositionally biased region" description="Low complexity" evidence="1">
    <location>
        <begin position="289"/>
        <end position="301"/>
    </location>
</feature>
<sequence length="362" mass="39578">MDLIVHLNGTKLVYEPQLQSAQPLFAAISQAEDASRSAAAALALLTWDILTTVDDEILYLFVRYYSLIGLVIQNAQIIIPCVPWLIFQITSLFLVEAAVEVLMMFRVHAVYAAQPKIMRIMLFGFAIQVALMSVSLGLSIDKVKTGWYCKSTDLPTEMVIYSTASIVYEAFLFVLMMYGVIRGTKEGFSDTTLMNELVRGGAVAFVAVFSVMIMNTILFTLAPSTLVTLGFPWLLAILGSAGPRLILNVRASHANARSKGPSSFAHLHLTMSAHSYSALDRNLNDPASAGYSSSMRGESSSFPLRDRDGDGDLEWDSDSDLDLDDEASESTALNRRRHDLESASSSEIGSRSPPSPLSPRTT</sequence>
<feature type="transmembrane region" description="Helical" evidence="2">
    <location>
        <begin position="202"/>
        <end position="222"/>
    </location>
</feature>
<name>A0A060S2X4_PYCCI</name>
<feature type="region of interest" description="Disordered" evidence="1">
    <location>
        <begin position="289"/>
        <end position="362"/>
    </location>
</feature>
<protein>
    <submittedName>
        <fullName evidence="3">Uncharacterized protein</fullName>
    </submittedName>
</protein>
<dbReference type="Proteomes" id="UP000029665">
    <property type="component" value="Unassembled WGS sequence"/>
</dbReference>
<feature type="compositionally biased region" description="Low complexity" evidence="1">
    <location>
        <begin position="342"/>
        <end position="352"/>
    </location>
</feature>
<feature type="transmembrane region" description="Helical" evidence="2">
    <location>
        <begin position="85"/>
        <end position="105"/>
    </location>
</feature>
<organism evidence="3 4">
    <name type="scientific">Pycnoporus cinnabarinus</name>
    <name type="common">Cinnabar-red polypore</name>
    <name type="synonym">Trametes cinnabarina</name>
    <dbReference type="NCBI Taxonomy" id="5643"/>
    <lineage>
        <taxon>Eukaryota</taxon>
        <taxon>Fungi</taxon>
        <taxon>Dikarya</taxon>
        <taxon>Basidiomycota</taxon>
        <taxon>Agaricomycotina</taxon>
        <taxon>Agaricomycetes</taxon>
        <taxon>Polyporales</taxon>
        <taxon>Polyporaceae</taxon>
        <taxon>Trametes</taxon>
    </lineage>
</organism>
<feature type="compositionally biased region" description="Acidic residues" evidence="1">
    <location>
        <begin position="311"/>
        <end position="328"/>
    </location>
</feature>
<evidence type="ECO:0000313" key="4">
    <source>
        <dbReference type="Proteomes" id="UP000029665"/>
    </source>
</evidence>
<feature type="compositionally biased region" description="Pro residues" evidence="1">
    <location>
        <begin position="353"/>
        <end position="362"/>
    </location>
</feature>
<gene>
    <name evidence="3" type="ORF">BN946_scf184989.g3</name>
</gene>
<keyword evidence="2" id="KW-0812">Transmembrane</keyword>
<dbReference type="EMBL" id="CCBP010000025">
    <property type="protein sequence ID" value="CDO68737.1"/>
    <property type="molecule type" value="Genomic_DNA"/>
</dbReference>
<dbReference type="OMA" id="AQHANNI"/>
<comment type="caution">
    <text evidence="3">The sequence shown here is derived from an EMBL/GenBank/DDBJ whole genome shotgun (WGS) entry which is preliminary data.</text>
</comment>
<keyword evidence="4" id="KW-1185">Reference proteome</keyword>
<keyword evidence="2" id="KW-1133">Transmembrane helix</keyword>
<dbReference type="AlphaFoldDB" id="A0A060S2X4"/>
<feature type="transmembrane region" description="Helical" evidence="2">
    <location>
        <begin position="117"/>
        <end position="138"/>
    </location>
</feature>
<evidence type="ECO:0000256" key="1">
    <source>
        <dbReference type="SAM" id="MobiDB-lite"/>
    </source>
</evidence>
<evidence type="ECO:0000256" key="2">
    <source>
        <dbReference type="SAM" id="Phobius"/>
    </source>
</evidence>
<feature type="transmembrane region" description="Helical" evidence="2">
    <location>
        <begin position="158"/>
        <end position="181"/>
    </location>
</feature>
<dbReference type="STRING" id="5643.A0A060S2X4"/>
<feature type="transmembrane region" description="Helical" evidence="2">
    <location>
        <begin position="228"/>
        <end position="247"/>
    </location>
</feature>